<keyword evidence="15" id="KW-1185">Reference proteome</keyword>
<feature type="transmembrane region" description="Helical" evidence="12">
    <location>
        <begin position="133"/>
        <end position="152"/>
    </location>
</feature>
<keyword evidence="8" id="KW-0560">Oxidoreductase</keyword>
<evidence type="ECO:0000256" key="9">
    <source>
        <dbReference type="ARBA" id="ARBA00023136"/>
    </source>
</evidence>
<comment type="caution">
    <text evidence="14">The sequence shown here is derived from an EMBL/GenBank/DDBJ whole genome shotgun (WGS) entry which is preliminary data.</text>
</comment>
<dbReference type="PANTHER" id="PTHR14519">
    <property type="entry name" value="VITAMIN K EPOXIDE REDUCTASE COMPLEX, SUBUNIT 1"/>
    <property type="match status" value="1"/>
</dbReference>
<evidence type="ECO:0000256" key="7">
    <source>
        <dbReference type="ARBA" id="ARBA00022989"/>
    </source>
</evidence>
<evidence type="ECO:0000256" key="8">
    <source>
        <dbReference type="ARBA" id="ARBA00023002"/>
    </source>
</evidence>
<keyword evidence="11" id="KW-0676">Redox-active center</keyword>
<dbReference type="EMBL" id="CALNXK010000098">
    <property type="protein sequence ID" value="CAH3154160.1"/>
    <property type="molecule type" value="Genomic_DNA"/>
</dbReference>
<dbReference type="PANTHER" id="PTHR14519:SF5">
    <property type="entry name" value="VITAMIN K EPOXIDE REDUCTASE COMPLEX SUBUNIT 1-LIKE PROTEIN 1"/>
    <property type="match status" value="1"/>
</dbReference>
<evidence type="ECO:0000256" key="12">
    <source>
        <dbReference type="SAM" id="Phobius"/>
    </source>
</evidence>
<evidence type="ECO:0000256" key="10">
    <source>
        <dbReference type="ARBA" id="ARBA00023157"/>
    </source>
</evidence>
<dbReference type="Pfam" id="PF07884">
    <property type="entry name" value="VKOR"/>
    <property type="match status" value="1"/>
</dbReference>
<feature type="transmembrane region" description="Helical" evidence="12">
    <location>
        <begin position="107"/>
        <end position="128"/>
    </location>
</feature>
<evidence type="ECO:0000256" key="5">
    <source>
        <dbReference type="ARBA" id="ARBA00022719"/>
    </source>
</evidence>
<keyword evidence="10" id="KW-1015">Disulfide bond</keyword>
<sequence length="157" mass="17572">MIHKALLFSNDLDHALFCGFGILVSVYALYVETRKHKDSRYRAACDFGENMSCSRVLTSSYSKGFGVVEILLGKEHFLNMPNCILGIIFYAMQLILGMTSFAGVPAVLFLTSIISCIGSAYLAFILFFVLKDLCLVCIATYVVNGVLMYLNYQIFFH</sequence>
<dbReference type="InterPro" id="IPR038354">
    <property type="entry name" value="VKOR_sf"/>
</dbReference>
<proteinExistence type="inferred from homology"/>
<evidence type="ECO:0000256" key="3">
    <source>
        <dbReference type="ARBA" id="ARBA00012278"/>
    </source>
</evidence>
<feature type="transmembrane region" description="Helical" evidence="12">
    <location>
        <begin position="12"/>
        <end position="31"/>
    </location>
</feature>
<keyword evidence="6" id="KW-0256">Endoplasmic reticulum</keyword>
<reference evidence="14 15" key="1">
    <citation type="submission" date="2022-05" db="EMBL/GenBank/DDBJ databases">
        <authorList>
            <consortium name="Genoscope - CEA"/>
            <person name="William W."/>
        </authorList>
    </citation>
    <scope>NUCLEOTIDE SEQUENCE [LARGE SCALE GENOMIC DNA]</scope>
</reference>
<protein>
    <recommendedName>
        <fullName evidence="3">vitamin-K-epoxide reductase (warfarin-sensitive)</fullName>
        <ecNumber evidence="3">1.17.4.4</ecNumber>
    </recommendedName>
</protein>
<keyword evidence="4 12" id="KW-0812">Transmembrane</keyword>
<gene>
    <name evidence="14" type="ORF">PLOB_00049990</name>
</gene>
<evidence type="ECO:0000259" key="13">
    <source>
        <dbReference type="SMART" id="SM00756"/>
    </source>
</evidence>
<organism evidence="14 15">
    <name type="scientific">Porites lobata</name>
    <dbReference type="NCBI Taxonomy" id="104759"/>
    <lineage>
        <taxon>Eukaryota</taxon>
        <taxon>Metazoa</taxon>
        <taxon>Cnidaria</taxon>
        <taxon>Anthozoa</taxon>
        <taxon>Hexacorallia</taxon>
        <taxon>Scleractinia</taxon>
        <taxon>Fungiina</taxon>
        <taxon>Poritidae</taxon>
        <taxon>Porites</taxon>
    </lineage>
</organism>
<evidence type="ECO:0000256" key="1">
    <source>
        <dbReference type="ARBA" id="ARBA00004477"/>
    </source>
</evidence>
<keyword evidence="7 12" id="KW-1133">Transmembrane helix</keyword>
<evidence type="ECO:0000313" key="15">
    <source>
        <dbReference type="Proteomes" id="UP001159405"/>
    </source>
</evidence>
<dbReference type="Proteomes" id="UP001159405">
    <property type="component" value="Unassembled WGS sequence"/>
</dbReference>
<feature type="domain" description="Vitamin K epoxide reductase" evidence="13">
    <location>
        <begin position="7"/>
        <end position="155"/>
    </location>
</feature>
<accession>A0ABN8Q0L8</accession>
<evidence type="ECO:0000256" key="11">
    <source>
        <dbReference type="ARBA" id="ARBA00023284"/>
    </source>
</evidence>
<dbReference type="CDD" id="cd12917">
    <property type="entry name" value="VKOR_euk"/>
    <property type="match status" value="1"/>
</dbReference>
<dbReference type="InterPro" id="IPR042406">
    <property type="entry name" value="VKORC1/VKORC1L1"/>
</dbReference>
<dbReference type="SMART" id="SM00756">
    <property type="entry name" value="VKc"/>
    <property type="match status" value="1"/>
</dbReference>
<dbReference type="InterPro" id="IPR012932">
    <property type="entry name" value="VKOR"/>
</dbReference>
<keyword evidence="9 12" id="KW-0472">Membrane</keyword>
<comment type="subcellular location">
    <subcellularLocation>
        <location evidence="1">Endoplasmic reticulum membrane</location>
        <topology evidence="1">Multi-pass membrane protein</topology>
    </subcellularLocation>
</comment>
<comment type="similarity">
    <text evidence="2">Belongs to the VKOR family.</text>
</comment>
<evidence type="ECO:0000256" key="6">
    <source>
        <dbReference type="ARBA" id="ARBA00022824"/>
    </source>
</evidence>
<dbReference type="Gene3D" id="1.20.1440.130">
    <property type="entry name" value="VKOR domain"/>
    <property type="match status" value="1"/>
</dbReference>
<evidence type="ECO:0000313" key="14">
    <source>
        <dbReference type="EMBL" id="CAH3154160.1"/>
    </source>
</evidence>
<dbReference type="EC" id="1.17.4.4" evidence="3"/>
<evidence type="ECO:0000256" key="4">
    <source>
        <dbReference type="ARBA" id="ARBA00022692"/>
    </source>
</evidence>
<feature type="transmembrane region" description="Helical" evidence="12">
    <location>
        <begin position="83"/>
        <end position="101"/>
    </location>
</feature>
<name>A0ABN8Q0L8_9CNID</name>
<evidence type="ECO:0000256" key="2">
    <source>
        <dbReference type="ARBA" id="ARBA00006214"/>
    </source>
</evidence>
<keyword evidence="5" id="KW-0874">Quinone</keyword>